<evidence type="ECO:0000256" key="4">
    <source>
        <dbReference type="ARBA" id="ARBA00023136"/>
    </source>
</evidence>
<evidence type="ECO:0000256" key="2">
    <source>
        <dbReference type="ARBA" id="ARBA00022692"/>
    </source>
</evidence>
<dbReference type="Pfam" id="PF00892">
    <property type="entry name" value="EamA"/>
    <property type="match status" value="2"/>
</dbReference>
<dbReference type="PANTHER" id="PTHR32322:SF14">
    <property type="entry name" value="PROTEIN PAGO"/>
    <property type="match status" value="1"/>
</dbReference>
<feature type="transmembrane region" description="Helical" evidence="5">
    <location>
        <begin position="123"/>
        <end position="140"/>
    </location>
</feature>
<evidence type="ECO:0000313" key="7">
    <source>
        <dbReference type="EMBL" id="PRX54275.1"/>
    </source>
</evidence>
<organism evidence="7 8">
    <name type="scientific">Flagellimonas meridianipacifica</name>
    <dbReference type="NCBI Taxonomy" id="1080225"/>
    <lineage>
        <taxon>Bacteria</taxon>
        <taxon>Pseudomonadati</taxon>
        <taxon>Bacteroidota</taxon>
        <taxon>Flavobacteriia</taxon>
        <taxon>Flavobacteriales</taxon>
        <taxon>Flavobacteriaceae</taxon>
        <taxon>Flagellimonas</taxon>
    </lineage>
</organism>
<reference evidence="7 8" key="1">
    <citation type="submission" date="2018-03" db="EMBL/GenBank/DDBJ databases">
        <title>Genomic Encyclopedia of Archaeal and Bacterial Type Strains, Phase II (KMG-II): from individual species to whole genera.</title>
        <authorList>
            <person name="Goeker M."/>
        </authorList>
    </citation>
    <scope>NUCLEOTIDE SEQUENCE [LARGE SCALE GENOMIC DNA]</scope>
    <source>
        <strain evidence="7 8">DSM 25027</strain>
    </source>
</reference>
<evidence type="ECO:0000256" key="1">
    <source>
        <dbReference type="ARBA" id="ARBA00004141"/>
    </source>
</evidence>
<feature type="domain" description="EamA" evidence="6">
    <location>
        <begin position="153"/>
        <end position="287"/>
    </location>
</feature>
<feature type="transmembrane region" description="Helical" evidence="5">
    <location>
        <begin position="177"/>
        <end position="197"/>
    </location>
</feature>
<dbReference type="InterPro" id="IPR000620">
    <property type="entry name" value="EamA_dom"/>
</dbReference>
<feature type="transmembrane region" description="Helical" evidence="5">
    <location>
        <begin position="269"/>
        <end position="287"/>
    </location>
</feature>
<comment type="caution">
    <text evidence="7">The sequence shown here is derived from an EMBL/GenBank/DDBJ whole genome shotgun (WGS) entry which is preliminary data.</text>
</comment>
<feature type="transmembrane region" description="Helical" evidence="5">
    <location>
        <begin position="94"/>
        <end position="116"/>
    </location>
</feature>
<feature type="transmembrane region" description="Helical" evidence="5">
    <location>
        <begin position="67"/>
        <end position="88"/>
    </location>
</feature>
<feature type="transmembrane region" description="Helical" evidence="5">
    <location>
        <begin position="217"/>
        <end position="234"/>
    </location>
</feature>
<sequence length="290" mass="31839">MGIRKNWKVWSLFSLLCLIWGSSFYLIKLGLEAYSPIQVAVVRLGCTLPFVAPFALKFLRQLSRTSLGYVIVVGLLSTLIPSFLFALAQTKVNSATAGILNATVPIFTVVIGYLGFRKTINRVTFLAIVIGLFAVGTIILKRSDETLSINQLAIFILLATFGYGLNINTVKAKLKEIDAFAIAMVSVFFSGLLVLPLLILDWQSYRLDTQAHDLKPLWALLTLGILGTALAQYLQNAIIKLTDTEFASSVTYVIPIVAVFWGLLDGEEVNLTTIVAGICILLCVYLIRRG</sequence>
<dbReference type="PANTHER" id="PTHR32322">
    <property type="entry name" value="INNER MEMBRANE TRANSPORTER"/>
    <property type="match status" value="1"/>
</dbReference>
<evidence type="ECO:0000259" key="6">
    <source>
        <dbReference type="Pfam" id="PF00892"/>
    </source>
</evidence>
<dbReference type="GO" id="GO:0016020">
    <property type="term" value="C:membrane"/>
    <property type="evidence" value="ECO:0007669"/>
    <property type="project" value="UniProtKB-SubCell"/>
</dbReference>
<feature type="transmembrane region" description="Helical" evidence="5">
    <location>
        <begin position="33"/>
        <end position="55"/>
    </location>
</feature>
<feature type="transmembrane region" description="Helical" evidence="5">
    <location>
        <begin position="7"/>
        <end position="27"/>
    </location>
</feature>
<feature type="domain" description="EamA" evidence="6">
    <location>
        <begin position="12"/>
        <end position="138"/>
    </location>
</feature>
<protein>
    <submittedName>
        <fullName evidence="7">Drug/metabolite transporter (DMT)-like permease</fullName>
    </submittedName>
</protein>
<name>A0A2T0M9Y2_9FLAO</name>
<feature type="transmembrane region" description="Helical" evidence="5">
    <location>
        <begin position="246"/>
        <end position="263"/>
    </location>
</feature>
<comment type="subcellular location">
    <subcellularLocation>
        <location evidence="1">Membrane</location>
        <topology evidence="1">Multi-pass membrane protein</topology>
    </subcellularLocation>
</comment>
<dbReference type="SUPFAM" id="SSF103481">
    <property type="entry name" value="Multidrug resistance efflux transporter EmrE"/>
    <property type="match status" value="2"/>
</dbReference>
<keyword evidence="8" id="KW-1185">Reference proteome</keyword>
<evidence type="ECO:0000256" key="3">
    <source>
        <dbReference type="ARBA" id="ARBA00022989"/>
    </source>
</evidence>
<dbReference type="RefSeq" id="WP_106145566.1">
    <property type="nucleotide sequence ID" value="NZ_PVYX01000002.1"/>
</dbReference>
<keyword evidence="4 5" id="KW-0472">Membrane</keyword>
<dbReference type="InterPro" id="IPR037185">
    <property type="entry name" value="EmrE-like"/>
</dbReference>
<accession>A0A2T0M9Y2</accession>
<dbReference type="OrthoDB" id="1117213at2"/>
<gene>
    <name evidence="7" type="ORF">CLV81_2673</name>
</gene>
<dbReference type="Proteomes" id="UP000237640">
    <property type="component" value="Unassembled WGS sequence"/>
</dbReference>
<proteinExistence type="predicted"/>
<evidence type="ECO:0000313" key="8">
    <source>
        <dbReference type="Proteomes" id="UP000237640"/>
    </source>
</evidence>
<feature type="transmembrane region" description="Helical" evidence="5">
    <location>
        <begin position="146"/>
        <end position="165"/>
    </location>
</feature>
<dbReference type="InterPro" id="IPR050638">
    <property type="entry name" value="AA-Vitamin_Transporters"/>
</dbReference>
<keyword evidence="3 5" id="KW-1133">Transmembrane helix</keyword>
<evidence type="ECO:0000256" key="5">
    <source>
        <dbReference type="SAM" id="Phobius"/>
    </source>
</evidence>
<dbReference type="AlphaFoldDB" id="A0A2T0M9Y2"/>
<dbReference type="EMBL" id="PVYX01000002">
    <property type="protein sequence ID" value="PRX54275.1"/>
    <property type="molecule type" value="Genomic_DNA"/>
</dbReference>
<keyword evidence="2 5" id="KW-0812">Transmembrane</keyword>